<keyword evidence="3" id="KW-1185">Reference proteome</keyword>
<evidence type="ECO:0000313" key="2">
    <source>
        <dbReference type="EMBL" id="KAH6649049.1"/>
    </source>
</evidence>
<gene>
    <name evidence="2" type="ORF">BKA67DRAFT_661973</name>
</gene>
<dbReference type="InterPro" id="IPR046670">
    <property type="entry name" value="DUF6540"/>
</dbReference>
<name>A0A9P8UFN8_9PEZI</name>
<accession>A0A9P8UFN8</accession>
<protein>
    <submittedName>
        <fullName evidence="2">Uncharacterized protein</fullName>
    </submittedName>
</protein>
<reference evidence="2" key="1">
    <citation type="journal article" date="2021" name="Nat. Commun.">
        <title>Genetic determinants of endophytism in the Arabidopsis root mycobiome.</title>
        <authorList>
            <person name="Mesny F."/>
            <person name="Miyauchi S."/>
            <person name="Thiergart T."/>
            <person name="Pickel B."/>
            <person name="Atanasova L."/>
            <person name="Karlsson M."/>
            <person name="Huettel B."/>
            <person name="Barry K.W."/>
            <person name="Haridas S."/>
            <person name="Chen C."/>
            <person name="Bauer D."/>
            <person name="Andreopoulos W."/>
            <person name="Pangilinan J."/>
            <person name="LaButti K."/>
            <person name="Riley R."/>
            <person name="Lipzen A."/>
            <person name="Clum A."/>
            <person name="Drula E."/>
            <person name="Henrissat B."/>
            <person name="Kohler A."/>
            <person name="Grigoriev I.V."/>
            <person name="Martin F.M."/>
            <person name="Hacquard S."/>
        </authorList>
    </citation>
    <scope>NUCLEOTIDE SEQUENCE</scope>
    <source>
        <strain evidence="2">MPI-SDFR-AT-0073</strain>
    </source>
</reference>
<dbReference type="Proteomes" id="UP000758603">
    <property type="component" value="Unassembled WGS sequence"/>
</dbReference>
<proteinExistence type="predicted"/>
<dbReference type="GeneID" id="70136811"/>
<feature type="region of interest" description="Disordered" evidence="1">
    <location>
        <begin position="1"/>
        <end position="40"/>
    </location>
</feature>
<evidence type="ECO:0000256" key="1">
    <source>
        <dbReference type="SAM" id="MobiDB-lite"/>
    </source>
</evidence>
<feature type="compositionally biased region" description="Low complexity" evidence="1">
    <location>
        <begin position="1"/>
        <end position="12"/>
    </location>
</feature>
<dbReference type="EMBL" id="JAGPXC010000007">
    <property type="protein sequence ID" value="KAH6649049.1"/>
    <property type="molecule type" value="Genomic_DNA"/>
</dbReference>
<comment type="caution">
    <text evidence="2">The sequence shown here is derived from an EMBL/GenBank/DDBJ whole genome shotgun (WGS) entry which is preliminary data.</text>
</comment>
<sequence>MPSMPSKPRLGAAPPPPLPPPPPPAVKKAPTPPPAPTPPKLTATGLAGAFMVELVMWNGAPYKDYWAYWVRSHVNSAVGVLIHAAGDVMNGFRFEIKRHHDFRITGNPPDKRIPLQWVDKSHFNEEAMFNGGLYKLDYTPVCGFEASAYEACRAHRGIQTAYTGKETYALCAESFRSRLGDEVWRRRTETNRYC</sequence>
<evidence type="ECO:0000313" key="3">
    <source>
        <dbReference type="Proteomes" id="UP000758603"/>
    </source>
</evidence>
<dbReference type="Pfam" id="PF20174">
    <property type="entry name" value="DUF6540"/>
    <property type="match status" value="1"/>
</dbReference>
<dbReference type="OrthoDB" id="2999773at2759"/>
<organism evidence="2 3">
    <name type="scientific">Truncatella angustata</name>
    <dbReference type="NCBI Taxonomy" id="152316"/>
    <lineage>
        <taxon>Eukaryota</taxon>
        <taxon>Fungi</taxon>
        <taxon>Dikarya</taxon>
        <taxon>Ascomycota</taxon>
        <taxon>Pezizomycotina</taxon>
        <taxon>Sordariomycetes</taxon>
        <taxon>Xylariomycetidae</taxon>
        <taxon>Amphisphaeriales</taxon>
        <taxon>Sporocadaceae</taxon>
        <taxon>Truncatella</taxon>
    </lineage>
</organism>
<dbReference type="RefSeq" id="XP_045955556.1">
    <property type="nucleotide sequence ID" value="XM_046107920.1"/>
</dbReference>
<dbReference type="AlphaFoldDB" id="A0A9P8UFN8"/>
<feature type="compositionally biased region" description="Pro residues" evidence="1">
    <location>
        <begin position="13"/>
        <end position="39"/>
    </location>
</feature>